<sequence>MTDESAQVDAYIARQADFARPILTHFRALVHAAQPQASEAIKWGFPHFVYATKNLASMAAFKSHAAIGFWYSEDQTQARAEQGGMGHLGKIASLSDLPSDDDLRAMLAKAAAMIDAGAKPQWMERRQPRAPLPVHPALTAAIAASPAAAATWSAFPPGKIRDYAEWIGEAKTDATRDKRIAQAVEWIAQGKGRNWKYEKG</sequence>
<dbReference type="SUPFAM" id="SSF159888">
    <property type="entry name" value="YdhG-like"/>
    <property type="match status" value="1"/>
</dbReference>
<keyword evidence="3" id="KW-1185">Reference proteome</keyword>
<evidence type="ECO:0000313" key="2">
    <source>
        <dbReference type="EMBL" id="MFC3440527.1"/>
    </source>
</evidence>
<evidence type="ECO:0000313" key="3">
    <source>
        <dbReference type="Proteomes" id="UP001595681"/>
    </source>
</evidence>
<dbReference type="Pfam" id="PF13376">
    <property type="entry name" value="OmdA"/>
    <property type="match status" value="1"/>
</dbReference>
<feature type="domain" description="YdhG-like" evidence="1">
    <location>
        <begin position="20"/>
        <end position="110"/>
    </location>
</feature>
<protein>
    <submittedName>
        <fullName evidence="2">YdeI/OmpD-associated family protein</fullName>
    </submittedName>
</protein>
<dbReference type="EMBL" id="JBHRVU010000004">
    <property type="protein sequence ID" value="MFC3440527.1"/>
    <property type="molecule type" value="Genomic_DNA"/>
</dbReference>
<dbReference type="Proteomes" id="UP001595681">
    <property type="component" value="Unassembled WGS sequence"/>
</dbReference>
<dbReference type="Gene3D" id="3.90.1150.200">
    <property type="match status" value="1"/>
</dbReference>
<evidence type="ECO:0000259" key="1">
    <source>
        <dbReference type="Pfam" id="PF08818"/>
    </source>
</evidence>
<name>A0ABV7NCM4_9SPHN</name>
<dbReference type="RefSeq" id="WP_380793612.1">
    <property type="nucleotide sequence ID" value="NZ_JBHRVU010000004.1"/>
</dbReference>
<dbReference type="InterPro" id="IPR014922">
    <property type="entry name" value="YdhG-like"/>
</dbReference>
<reference evidence="3" key="1">
    <citation type="journal article" date="2019" name="Int. J. Syst. Evol. Microbiol.">
        <title>The Global Catalogue of Microorganisms (GCM) 10K type strain sequencing project: providing services to taxonomists for standard genome sequencing and annotation.</title>
        <authorList>
            <consortium name="The Broad Institute Genomics Platform"/>
            <consortium name="The Broad Institute Genome Sequencing Center for Infectious Disease"/>
            <person name="Wu L."/>
            <person name="Ma J."/>
        </authorList>
    </citation>
    <scope>NUCLEOTIDE SEQUENCE [LARGE SCALE GENOMIC DNA]</scope>
    <source>
        <strain evidence="3">CCM 7491</strain>
    </source>
</reference>
<gene>
    <name evidence="2" type="ORF">ACFOKF_04800</name>
</gene>
<dbReference type="Pfam" id="PF08818">
    <property type="entry name" value="DUF1801"/>
    <property type="match status" value="1"/>
</dbReference>
<comment type="caution">
    <text evidence="2">The sequence shown here is derived from an EMBL/GenBank/DDBJ whole genome shotgun (WGS) entry which is preliminary data.</text>
</comment>
<organism evidence="2 3">
    <name type="scientific">Sphingobium rhizovicinum</name>
    <dbReference type="NCBI Taxonomy" id="432308"/>
    <lineage>
        <taxon>Bacteria</taxon>
        <taxon>Pseudomonadati</taxon>
        <taxon>Pseudomonadota</taxon>
        <taxon>Alphaproteobacteria</taxon>
        <taxon>Sphingomonadales</taxon>
        <taxon>Sphingomonadaceae</taxon>
        <taxon>Sphingobium</taxon>
    </lineage>
</organism>
<accession>A0ABV7NCM4</accession>
<proteinExistence type="predicted"/>